<dbReference type="InterPro" id="IPR011006">
    <property type="entry name" value="CheY-like_superfamily"/>
</dbReference>
<dbReference type="PANTHER" id="PTHR45526">
    <property type="entry name" value="TRANSCRIPTIONAL REGULATORY PROTEIN DPIA"/>
    <property type="match status" value="1"/>
</dbReference>
<dbReference type="Gene3D" id="3.40.50.2300">
    <property type="match status" value="1"/>
</dbReference>
<dbReference type="AlphaFoldDB" id="A0A5D4H9L0"/>
<dbReference type="GO" id="GO:0003677">
    <property type="term" value="F:DNA binding"/>
    <property type="evidence" value="ECO:0007669"/>
    <property type="project" value="InterPro"/>
</dbReference>
<proteinExistence type="predicted"/>
<dbReference type="RefSeq" id="WP_148918510.1">
    <property type="nucleotide sequence ID" value="NZ_VTAV01000003.1"/>
</dbReference>
<evidence type="ECO:0000313" key="5">
    <source>
        <dbReference type="Proteomes" id="UP000322362"/>
    </source>
</evidence>
<keyword evidence="1" id="KW-0597">Phosphoprotein</keyword>
<name>A0A5D4H9L0_9SPHI</name>
<accession>A0A5D4H9L0</accession>
<dbReference type="Proteomes" id="UP000322362">
    <property type="component" value="Unassembled WGS sequence"/>
</dbReference>
<feature type="modified residue" description="4-aspartylphosphate" evidence="1">
    <location>
        <position position="69"/>
    </location>
</feature>
<dbReference type="PANTHER" id="PTHR45526:SF1">
    <property type="entry name" value="TRANSCRIPTIONAL REGULATORY PROTEIN DCUR-RELATED"/>
    <property type="match status" value="1"/>
</dbReference>
<evidence type="ECO:0000313" key="4">
    <source>
        <dbReference type="EMBL" id="TYR36923.1"/>
    </source>
</evidence>
<feature type="domain" description="Response regulatory" evidence="2">
    <location>
        <begin position="18"/>
        <end position="138"/>
    </location>
</feature>
<dbReference type="Gene3D" id="2.40.50.1020">
    <property type="entry name" value="LytTr DNA-binding domain"/>
    <property type="match status" value="1"/>
</dbReference>
<dbReference type="PROSITE" id="PS50110">
    <property type="entry name" value="RESPONSE_REGULATORY"/>
    <property type="match status" value="1"/>
</dbReference>
<feature type="domain" description="HTH LytTR-type" evidence="3">
    <location>
        <begin position="162"/>
        <end position="247"/>
    </location>
</feature>
<dbReference type="InterPro" id="IPR001789">
    <property type="entry name" value="Sig_transdc_resp-reg_receiver"/>
</dbReference>
<dbReference type="InterPro" id="IPR051271">
    <property type="entry name" value="2C-system_Tx_regulators"/>
</dbReference>
<organism evidence="4 5">
    <name type="scientific">Sphingobacterium phlebotomi</name>
    <dbReference type="NCBI Taxonomy" id="2605433"/>
    <lineage>
        <taxon>Bacteria</taxon>
        <taxon>Pseudomonadati</taxon>
        <taxon>Bacteroidota</taxon>
        <taxon>Sphingobacteriia</taxon>
        <taxon>Sphingobacteriales</taxon>
        <taxon>Sphingobacteriaceae</taxon>
        <taxon>Sphingobacterium</taxon>
    </lineage>
</organism>
<dbReference type="InterPro" id="IPR007492">
    <property type="entry name" value="LytTR_DNA-bd_dom"/>
</dbReference>
<evidence type="ECO:0000259" key="2">
    <source>
        <dbReference type="PROSITE" id="PS50110"/>
    </source>
</evidence>
<reference evidence="4 5" key="1">
    <citation type="submission" date="2019-08" db="EMBL/GenBank/DDBJ databases">
        <title>Phlebobacter frassis gen. nov. sp. nov., a new member of family Sphingobacteriaceae isolated from sand fly rearing media.</title>
        <authorList>
            <person name="Kakumanu M.L."/>
            <person name="Marayati B.F."/>
            <person name="Wada-Katsumata A."/>
            <person name="Wasserberg G."/>
            <person name="Schal C."/>
            <person name="Apperson C.S."/>
            <person name="Ponnusamy L."/>
        </authorList>
    </citation>
    <scope>NUCLEOTIDE SEQUENCE [LARGE SCALE GENOMIC DNA]</scope>
    <source>
        <strain evidence="4 5">SSI9</strain>
    </source>
</reference>
<dbReference type="SUPFAM" id="SSF52172">
    <property type="entry name" value="CheY-like"/>
    <property type="match status" value="1"/>
</dbReference>
<dbReference type="GO" id="GO:0000156">
    <property type="term" value="F:phosphorelay response regulator activity"/>
    <property type="evidence" value="ECO:0007669"/>
    <property type="project" value="TreeGrafter"/>
</dbReference>
<dbReference type="SMART" id="SM00850">
    <property type="entry name" value="LytTR"/>
    <property type="match status" value="1"/>
</dbReference>
<gene>
    <name evidence="4" type="ORF">FXV77_07015</name>
</gene>
<evidence type="ECO:0000259" key="3">
    <source>
        <dbReference type="PROSITE" id="PS50930"/>
    </source>
</evidence>
<dbReference type="PROSITE" id="PS50930">
    <property type="entry name" value="HTH_LYTTR"/>
    <property type="match status" value="1"/>
</dbReference>
<sequence length="279" mass="32515">MRASKRILALHKKKTELRLAILDDDPEAIAYVKPFVDMTDGVKLIYSTTNPEEMLQYVKANELHILLLDMEMPKMGGMELLPQLKYLKETNPQIAKLQVIICTAHQKFAVDSFKHKVADYLTKPITFDRYLEAIHEVKQRFLPAGLHTLDTDNECLTIVLPRGEIKKIPYREIIYVEAMYSNTQVWLDSDRYFEVKEKFYKFLPRLPKSNFVRVHRSYAISLAHFRGLNNGGIQLHGTDTLVKYARRGGYELFDNWLAENVVRGNLIDKRKNNNLNEQK</sequence>
<keyword evidence="5" id="KW-1185">Reference proteome</keyword>
<dbReference type="SMART" id="SM00448">
    <property type="entry name" value="REC"/>
    <property type="match status" value="1"/>
</dbReference>
<evidence type="ECO:0000256" key="1">
    <source>
        <dbReference type="PROSITE-ProRule" id="PRU00169"/>
    </source>
</evidence>
<dbReference type="EMBL" id="VTAV01000003">
    <property type="protein sequence ID" value="TYR36923.1"/>
    <property type="molecule type" value="Genomic_DNA"/>
</dbReference>
<comment type="caution">
    <text evidence="4">The sequence shown here is derived from an EMBL/GenBank/DDBJ whole genome shotgun (WGS) entry which is preliminary data.</text>
</comment>
<dbReference type="Pfam" id="PF04397">
    <property type="entry name" value="LytTR"/>
    <property type="match status" value="1"/>
</dbReference>
<dbReference type="Pfam" id="PF00072">
    <property type="entry name" value="Response_reg"/>
    <property type="match status" value="1"/>
</dbReference>
<protein>
    <submittedName>
        <fullName evidence="4">Response regulator transcription factor</fullName>
    </submittedName>
</protein>